<dbReference type="PANTHER" id="PTHR38777">
    <property type="entry name" value="FELS-2 PROPHAGE PROTEIN"/>
    <property type="match status" value="1"/>
</dbReference>
<keyword evidence="2" id="KW-0863">Zinc-finger</keyword>
<name>A0A0H3F8C7_RAHSY</name>
<evidence type="ECO:0000256" key="3">
    <source>
        <dbReference type="ARBA" id="ARBA00022833"/>
    </source>
</evidence>
<dbReference type="SUPFAM" id="SSF57716">
    <property type="entry name" value="Glucocorticoid receptor-like (DNA-binding domain)"/>
    <property type="match status" value="1"/>
</dbReference>
<evidence type="ECO:0000313" key="7">
    <source>
        <dbReference type="Proteomes" id="UP000007257"/>
    </source>
</evidence>
<dbReference type="InterPro" id="IPR000962">
    <property type="entry name" value="Znf_DskA_TraR"/>
</dbReference>
<dbReference type="GO" id="GO:1900378">
    <property type="term" value="P:positive regulation of secondary metabolite biosynthetic process"/>
    <property type="evidence" value="ECO:0007669"/>
    <property type="project" value="TreeGrafter"/>
</dbReference>
<dbReference type="Proteomes" id="UP000007257">
    <property type="component" value="Chromosome"/>
</dbReference>
<feature type="domain" description="Zinc finger DksA/TraR C4-type" evidence="5">
    <location>
        <begin position="35"/>
        <end position="64"/>
    </location>
</feature>
<reference evidence="6 7" key="2">
    <citation type="journal article" date="2012" name="J. Bacteriol.">
        <title>Complete Genome Sequence of Rahnella sp. Strain Y9602, a Gammaproteobacterium Isolate from Metal- and Radionuclide-Contaminated Soil.</title>
        <authorList>
            <person name="Martinez R.J."/>
            <person name="Bruce D."/>
            <person name="Detter C."/>
            <person name="Goodwin L.A."/>
            <person name="Han J."/>
            <person name="Han C.S."/>
            <person name="Held B."/>
            <person name="Land M.L."/>
            <person name="Mikhailova N."/>
            <person name="Nolan M."/>
            <person name="Pennacchio L."/>
            <person name="Pitluck S."/>
            <person name="Tapia R."/>
            <person name="Woyke T."/>
            <person name="Sobecky P.A."/>
        </authorList>
    </citation>
    <scope>NUCLEOTIDE SEQUENCE [LARGE SCALE GENOMIC DNA]</scope>
    <source>
        <strain evidence="6 7">Y9602</strain>
    </source>
</reference>
<evidence type="ECO:0000256" key="1">
    <source>
        <dbReference type="ARBA" id="ARBA00022723"/>
    </source>
</evidence>
<sequence>MADVIDTAQERADLILAAQIQAARAPVAGVSAMFCLDCDRPIPEERRAALPGVELCVYCKELAELNAKHYRGNQ</sequence>
<dbReference type="Gene3D" id="1.20.120.910">
    <property type="entry name" value="DksA, coiled-coil domain"/>
    <property type="match status" value="1"/>
</dbReference>
<dbReference type="EMBL" id="CP002505">
    <property type="protein sequence ID" value="ADW72199.1"/>
    <property type="molecule type" value="Genomic_DNA"/>
</dbReference>
<dbReference type="NCBIfam" id="TIGR02419">
    <property type="entry name" value="C4_traR_proteo"/>
    <property type="match status" value="1"/>
</dbReference>
<reference evidence="7" key="1">
    <citation type="submission" date="2011-01" db="EMBL/GenBank/DDBJ databases">
        <title>Complete sequence of chromosome of Rahnella sp. Y9602.</title>
        <authorList>
            <consortium name="US DOE Joint Genome Institute"/>
            <person name="Lucas S."/>
            <person name="Copeland A."/>
            <person name="Lapidus A."/>
            <person name="Cheng J.-F."/>
            <person name="Goodwin L."/>
            <person name="Pitluck S."/>
            <person name="Lu M."/>
            <person name="Detter J.C."/>
            <person name="Han C."/>
            <person name="Tapia R."/>
            <person name="Land M."/>
            <person name="Hauser L."/>
            <person name="Kyrpides N."/>
            <person name="Ivanova N."/>
            <person name="Ovchinnikova G."/>
            <person name="Pagani I."/>
            <person name="Sobecky P.A."/>
            <person name="Martinez R.J."/>
            <person name="Woyke T."/>
        </authorList>
    </citation>
    <scope>NUCLEOTIDE SEQUENCE [LARGE SCALE GENOMIC DNA]</scope>
    <source>
        <strain evidence="7">Y9602</strain>
    </source>
</reference>
<dbReference type="HOGENOM" id="CLU_158637_1_1_6"/>
<evidence type="ECO:0000256" key="4">
    <source>
        <dbReference type="PROSITE-ProRule" id="PRU00510"/>
    </source>
</evidence>
<protein>
    <submittedName>
        <fullName evidence="6">Phage/conjugal plasmid C-4 type zinc finger protein, TraR family</fullName>
    </submittedName>
</protein>
<keyword evidence="1" id="KW-0479">Metal-binding</keyword>
<dbReference type="PROSITE" id="PS51128">
    <property type="entry name" value="ZF_DKSA_2"/>
    <property type="match status" value="1"/>
</dbReference>
<dbReference type="KEGG" id="rah:Rahaq_0572"/>
<dbReference type="AlphaFoldDB" id="A0A0H3F8C7"/>
<feature type="zinc finger region" description="dksA C4-type" evidence="4">
    <location>
        <begin position="35"/>
        <end position="59"/>
    </location>
</feature>
<dbReference type="PANTHER" id="PTHR38777:SF1">
    <property type="entry name" value="DNAK SUPPRESSOR PROTEIN"/>
    <property type="match status" value="1"/>
</dbReference>
<dbReference type="eggNOG" id="COG1734">
    <property type="taxonomic scope" value="Bacteria"/>
</dbReference>
<dbReference type="RefSeq" id="WP_013573905.1">
    <property type="nucleotide sequence ID" value="NC_015061.1"/>
</dbReference>
<dbReference type="GO" id="GO:0008270">
    <property type="term" value="F:zinc ion binding"/>
    <property type="evidence" value="ECO:0007669"/>
    <property type="project" value="UniProtKB-KW"/>
</dbReference>
<evidence type="ECO:0000259" key="5">
    <source>
        <dbReference type="Pfam" id="PF01258"/>
    </source>
</evidence>
<dbReference type="InterPro" id="IPR012783">
    <property type="entry name" value="Znf_C4_TraR"/>
</dbReference>
<accession>A0A0H3F8C7</accession>
<evidence type="ECO:0000256" key="2">
    <source>
        <dbReference type="ARBA" id="ARBA00022771"/>
    </source>
</evidence>
<evidence type="ECO:0000313" key="6">
    <source>
        <dbReference type="EMBL" id="ADW72199.1"/>
    </source>
</evidence>
<keyword evidence="3" id="KW-0862">Zinc</keyword>
<organism evidence="6 7">
    <name type="scientific">Rahnella sp. (strain Y9602)</name>
    <dbReference type="NCBI Taxonomy" id="2703885"/>
    <lineage>
        <taxon>Bacteria</taxon>
        <taxon>Pseudomonadati</taxon>
        <taxon>Pseudomonadota</taxon>
        <taxon>Gammaproteobacteria</taxon>
        <taxon>Enterobacterales</taxon>
        <taxon>Yersiniaceae</taxon>
        <taxon>Rahnella</taxon>
    </lineage>
</organism>
<gene>
    <name evidence="6" type="ordered locus">Rahaq_0572</name>
</gene>
<proteinExistence type="predicted"/>
<dbReference type="OrthoDB" id="962301at2"/>
<dbReference type="Pfam" id="PF01258">
    <property type="entry name" value="zf-dskA_traR"/>
    <property type="match status" value="1"/>
</dbReference>